<gene>
    <name evidence="7" type="primary">FAXDC2_2</name>
    <name evidence="7" type="ORF">GWK47_045328</name>
</gene>
<feature type="domain" description="Fatty acid hydroxylase" evidence="6">
    <location>
        <begin position="87"/>
        <end position="210"/>
    </location>
</feature>
<dbReference type="Proteomes" id="UP000770661">
    <property type="component" value="Unassembled WGS sequence"/>
</dbReference>
<dbReference type="PANTHER" id="PTHR11863">
    <property type="entry name" value="STEROL DESATURASE"/>
    <property type="match status" value="1"/>
</dbReference>
<dbReference type="OrthoDB" id="408954at2759"/>
<comment type="caution">
    <text evidence="7">The sequence shown here is derived from an EMBL/GenBank/DDBJ whole genome shotgun (WGS) entry which is preliminary data.</text>
</comment>
<evidence type="ECO:0000256" key="4">
    <source>
        <dbReference type="ARBA" id="ARBA00023136"/>
    </source>
</evidence>
<dbReference type="GO" id="GO:0008610">
    <property type="term" value="P:lipid biosynthetic process"/>
    <property type="evidence" value="ECO:0007669"/>
    <property type="project" value="InterPro"/>
</dbReference>
<dbReference type="InterPro" id="IPR050307">
    <property type="entry name" value="Sterol_Desaturase_Related"/>
</dbReference>
<organism evidence="7 8">
    <name type="scientific">Chionoecetes opilio</name>
    <name type="common">Atlantic snow crab</name>
    <name type="synonym">Cancer opilio</name>
    <dbReference type="NCBI Taxonomy" id="41210"/>
    <lineage>
        <taxon>Eukaryota</taxon>
        <taxon>Metazoa</taxon>
        <taxon>Ecdysozoa</taxon>
        <taxon>Arthropoda</taxon>
        <taxon>Crustacea</taxon>
        <taxon>Multicrustacea</taxon>
        <taxon>Malacostraca</taxon>
        <taxon>Eumalacostraca</taxon>
        <taxon>Eucarida</taxon>
        <taxon>Decapoda</taxon>
        <taxon>Pleocyemata</taxon>
        <taxon>Brachyura</taxon>
        <taxon>Eubrachyura</taxon>
        <taxon>Majoidea</taxon>
        <taxon>Majidae</taxon>
        <taxon>Chionoecetes</taxon>
    </lineage>
</organism>
<keyword evidence="4" id="KW-0472">Membrane</keyword>
<keyword evidence="3" id="KW-1133">Transmembrane helix</keyword>
<feature type="signal peptide" evidence="5">
    <location>
        <begin position="1"/>
        <end position="23"/>
    </location>
</feature>
<evidence type="ECO:0000313" key="7">
    <source>
        <dbReference type="EMBL" id="KAG0721987.1"/>
    </source>
</evidence>
<evidence type="ECO:0000259" key="6">
    <source>
        <dbReference type="Pfam" id="PF04116"/>
    </source>
</evidence>
<evidence type="ECO:0000256" key="5">
    <source>
        <dbReference type="SAM" id="SignalP"/>
    </source>
</evidence>
<dbReference type="AlphaFoldDB" id="A0A8J4Y7E0"/>
<protein>
    <submittedName>
        <fullName evidence="7">Fatty acid hydroxylase domain-containing protein 2</fullName>
    </submittedName>
</protein>
<reference evidence="7" key="1">
    <citation type="submission" date="2020-07" db="EMBL/GenBank/DDBJ databases">
        <title>The High-quality genome of the commercially important snow crab, Chionoecetes opilio.</title>
        <authorList>
            <person name="Jeong J.-H."/>
            <person name="Ryu S."/>
        </authorList>
    </citation>
    <scope>NUCLEOTIDE SEQUENCE</scope>
    <source>
        <strain evidence="7">MADBK_172401_WGS</strain>
        <tissue evidence="7">Digestive gland</tissue>
    </source>
</reference>
<dbReference type="EMBL" id="JACEEZ010010189">
    <property type="protein sequence ID" value="KAG0721987.1"/>
    <property type="molecule type" value="Genomic_DNA"/>
</dbReference>
<sequence length="254" mass="29360">MYWLPGALFMLLDLALWPEQVRQYKVQPGTNEPVPTWALIKCVLVANFNQVVLSVPFLWGCYHLMLLKGEVLSPVLPSLPSVVFDILVSLIPKEITFYYFHRLLHHRWLYKYFHKMHHEWQSPVGVVGDYTHPLEHILVTMIPLMVGPLLLGSHLVTIWVLAALASIGTIINHCGYHLPLLPSPEYHDYHHLKFTECYGNLGILDYLHGTDRKFRQSVNYLRHKTLYALEPLTHTFPGEKKASASGVNRRIKKH</sequence>
<proteinExistence type="predicted"/>
<name>A0A8J4Y7E0_CHIOP</name>
<evidence type="ECO:0000256" key="1">
    <source>
        <dbReference type="ARBA" id="ARBA00004370"/>
    </source>
</evidence>
<dbReference type="GO" id="GO:0005506">
    <property type="term" value="F:iron ion binding"/>
    <property type="evidence" value="ECO:0007669"/>
    <property type="project" value="InterPro"/>
</dbReference>
<dbReference type="InterPro" id="IPR006694">
    <property type="entry name" value="Fatty_acid_hydroxylase"/>
</dbReference>
<dbReference type="GO" id="GO:0016020">
    <property type="term" value="C:membrane"/>
    <property type="evidence" value="ECO:0007669"/>
    <property type="project" value="UniProtKB-SubCell"/>
</dbReference>
<keyword evidence="8" id="KW-1185">Reference proteome</keyword>
<comment type="subcellular location">
    <subcellularLocation>
        <location evidence="1">Membrane</location>
    </subcellularLocation>
</comment>
<accession>A0A8J4Y7E0</accession>
<dbReference type="GO" id="GO:0016491">
    <property type="term" value="F:oxidoreductase activity"/>
    <property type="evidence" value="ECO:0007669"/>
    <property type="project" value="InterPro"/>
</dbReference>
<evidence type="ECO:0000313" key="8">
    <source>
        <dbReference type="Proteomes" id="UP000770661"/>
    </source>
</evidence>
<keyword evidence="2" id="KW-0812">Transmembrane</keyword>
<evidence type="ECO:0000256" key="3">
    <source>
        <dbReference type="ARBA" id="ARBA00022989"/>
    </source>
</evidence>
<feature type="chain" id="PRO_5035256704" evidence="5">
    <location>
        <begin position="24"/>
        <end position="254"/>
    </location>
</feature>
<dbReference type="Pfam" id="PF04116">
    <property type="entry name" value="FA_hydroxylase"/>
    <property type="match status" value="1"/>
</dbReference>
<evidence type="ECO:0000256" key="2">
    <source>
        <dbReference type="ARBA" id="ARBA00022692"/>
    </source>
</evidence>
<keyword evidence="5" id="KW-0732">Signal</keyword>